<dbReference type="Gene3D" id="2.30.30.100">
    <property type="match status" value="1"/>
</dbReference>
<dbReference type="VEuPathDB" id="TriTrypDB:ECC02_003810"/>
<dbReference type="AlphaFoldDB" id="A0A7J6Y8U9"/>
<evidence type="ECO:0000313" key="3">
    <source>
        <dbReference type="EMBL" id="KAF5222983.1"/>
    </source>
</evidence>
<comment type="caution">
    <text evidence="3">The sequence shown here is derived from an EMBL/GenBank/DDBJ whole genome shotgun (WGS) entry which is preliminary data.</text>
</comment>
<organism evidence="3 4">
    <name type="scientific">Trypanosoma cruzi</name>
    <dbReference type="NCBI Taxonomy" id="5693"/>
    <lineage>
        <taxon>Eukaryota</taxon>
        <taxon>Discoba</taxon>
        <taxon>Euglenozoa</taxon>
        <taxon>Kinetoplastea</taxon>
        <taxon>Metakinetoplastina</taxon>
        <taxon>Trypanosomatida</taxon>
        <taxon>Trypanosomatidae</taxon>
        <taxon>Trypanosoma</taxon>
        <taxon>Schizotrypanum</taxon>
    </lineage>
</organism>
<dbReference type="SUPFAM" id="SSF50182">
    <property type="entry name" value="Sm-like ribonucleoproteins"/>
    <property type="match status" value="1"/>
</dbReference>
<feature type="transmembrane region" description="Helical" evidence="2">
    <location>
        <begin position="41"/>
        <end position="58"/>
    </location>
</feature>
<keyword evidence="2" id="KW-0812">Transmembrane</keyword>
<proteinExistence type="predicted"/>
<sequence>MFLDGGGCFARGPDGFEDLGSGVSRGGFAMRTRVFRARGEAAARFFLFFLALALFVLFSFFFPLLLLFLVICEGPFFLGVGILGIRKKMAEEQETPFRAVMDATGFFVKVETVDGAIYTGKLSRLDMLHGDVELSDVRCQRRDSSLSIECRVFLKGANIRLIHLPSEIRKATYLEWENPNVQKDLKKSLKLRRPRGVKKDRSRNKTMKKSKVEKLKKLL</sequence>
<feature type="region of interest" description="Disordered" evidence="1">
    <location>
        <begin position="185"/>
        <end position="219"/>
    </location>
</feature>
<dbReference type="Proteomes" id="UP000583944">
    <property type="component" value="Unassembled WGS sequence"/>
</dbReference>
<gene>
    <name evidence="3" type="ORF">ECC02_003810</name>
</gene>
<protein>
    <submittedName>
        <fullName evidence="3">Uncharacterized protein</fullName>
    </submittedName>
</protein>
<keyword evidence="2" id="KW-0472">Membrane</keyword>
<evidence type="ECO:0000313" key="4">
    <source>
        <dbReference type="Proteomes" id="UP000583944"/>
    </source>
</evidence>
<evidence type="ECO:0000256" key="2">
    <source>
        <dbReference type="SAM" id="Phobius"/>
    </source>
</evidence>
<evidence type="ECO:0000256" key="1">
    <source>
        <dbReference type="SAM" id="MobiDB-lite"/>
    </source>
</evidence>
<dbReference type="EMBL" id="JABDHM010000022">
    <property type="protein sequence ID" value="KAF5222983.1"/>
    <property type="molecule type" value="Genomic_DNA"/>
</dbReference>
<dbReference type="VEuPathDB" id="TriTrypDB:BCY84_16152"/>
<reference evidence="3 4" key="1">
    <citation type="journal article" date="2019" name="Genome Biol. Evol.">
        <title>Nanopore Sequencing Significantly Improves Genome Assembly of the Protozoan Parasite Trypanosoma cruzi.</title>
        <authorList>
            <person name="Diaz-Viraque F."/>
            <person name="Pita S."/>
            <person name="Greif G."/>
            <person name="de Souza R.C.M."/>
            <person name="Iraola G."/>
            <person name="Robello C."/>
        </authorList>
    </citation>
    <scope>NUCLEOTIDE SEQUENCE [LARGE SCALE GENOMIC DNA]</scope>
    <source>
        <strain evidence="3 4">Berenice</strain>
    </source>
</reference>
<keyword evidence="2" id="KW-1133">Transmembrane helix</keyword>
<accession>A0A7J6Y8U9</accession>
<feature type="compositionally biased region" description="Basic and acidic residues" evidence="1">
    <location>
        <begin position="210"/>
        <end position="219"/>
    </location>
</feature>
<name>A0A7J6Y8U9_TRYCR</name>
<feature type="compositionally biased region" description="Basic residues" evidence="1">
    <location>
        <begin position="188"/>
        <end position="209"/>
    </location>
</feature>
<dbReference type="InterPro" id="IPR010920">
    <property type="entry name" value="LSM_dom_sf"/>
</dbReference>